<accession>A0A1X9N9B8</accession>
<dbReference type="InterPro" id="IPR032720">
    <property type="entry name" value="Cys_rich_CWC"/>
</dbReference>
<name>A0A1X9N9B8_9GAMM</name>
<sequence>MSNTLTASPSTCPICGDTNLCAMADQPNASDCWCREVNIPQQLIDQANSQNKDRYCICQNCAQRANALAQEI</sequence>
<proteinExistence type="predicted"/>
<dbReference type="Proteomes" id="UP000193450">
    <property type="component" value="Chromosome"/>
</dbReference>
<dbReference type="RefSeq" id="WP_085758832.1">
    <property type="nucleotide sequence ID" value="NZ_CP019343.1"/>
</dbReference>
<keyword evidence="2" id="KW-1185">Reference proteome</keyword>
<evidence type="ECO:0000313" key="1">
    <source>
        <dbReference type="EMBL" id="ARN74678.1"/>
    </source>
</evidence>
<reference evidence="1 2" key="1">
    <citation type="submission" date="2016-11" db="EMBL/GenBank/DDBJ databases">
        <title>Trade-off between light-utilization and light-protection in marine flavobacteria.</title>
        <authorList>
            <person name="Kumagai Y."/>
        </authorList>
    </citation>
    <scope>NUCLEOTIDE SEQUENCE [LARGE SCALE GENOMIC DNA]</scope>
    <source>
        <strain evidence="1 2">NBRC 107125</strain>
    </source>
</reference>
<dbReference type="STRING" id="716816.BST96_11440"/>
<protein>
    <recommendedName>
        <fullName evidence="3">Cysteine-rich CWC family protein</fullName>
    </recommendedName>
</protein>
<dbReference type="AlphaFoldDB" id="A0A1X9N9B8"/>
<evidence type="ECO:0008006" key="3">
    <source>
        <dbReference type="Google" id="ProtNLM"/>
    </source>
</evidence>
<gene>
    <name evidence="1" type="ORF">BST96_11440</name>
</gene>
<evidence type="ECO:0000313" key="2">
    <source>
        <dbReference type="Proteomes" id="UP000193450"/>
    </source>
</evidence>
<organism evidence="1 2">
    <name type="scientific">Oceanicoccus sagamiensis</name>
    <dbReference type="NCBI Taxonomy" id="716816"/>
    <lineage>
        <taxon>Bacteria</taxon>
        <taxon>Pseudomonadati</taxon>
        <taxon>Pseudomonadota</taxon>
        <taxon>Gammaproteobacteria</taxon>
        <taxon>Cellvibrionales</taxon>
        <taxon>Spongiibacteraceae</taxon>
        <taxon>Oceanicoccus</taxon>
    </lineage>
</organism>
<dbReference type="Pfam" id="PF14375">
    <property type="entry name" value="Cys_rich_CWC"/>
    <property type="match status" value="1"/>
</dbReference>
<dbReference type="EMBL" id="CP019343">
    <property type="protein sequence ID" value="ARN74678.1"/>
    <property type="molecule type" value="Genomic_DNA"/>
</dbReference>
<dbReference type="KEGG" id="osg:BST96_11440"/>
<dbReference type="OrthoDB" id="8912324at2"/>